<dbReference type="GO" id="GO:0005886">
    <property type="term" value="C:plasma membrane"/>
    <property type="evidence" value="ECO:0007669"/>
    <property type="project" value="UniProtKB-SubCell"/>
</dbReference>
<gene>
    <name evidence="9" type="ORF">LKD47_10775</name>
</gene>
<dbReference type="RefSeq" id="WP_022244438.1">
    <property type="nucleotide sequence ID" value="NZ_JAJEQW010000011.1"/>
</dbReference>
<keyword evidence="5 8" id="KW-1133">Transmembrane helix</keyword>
<reference evidence="9" key="1">
    <citation type="submission" date="2021-10" db="EMBL/GenBank/DDBJ databases">
        <title>Anaerobic single-cell dispensing facilitates the cultivation of human gut bacteria.</title>
        <authorList>
            <person name="Afrizal A."/>
        </authorList>
    </citation>
    <scope>NUCLEOTIDE SEQUENCE</scope>
    <source>
        <strain evidence="9">CLA-AA-H204</strain>
    </source>
</reference>
<keyword evidence="3 7" id="KW-1003">Cell membrane</keyword>
<evidence type="ECO:0000256" key="5">
    <source>
        <dbReference type="ARBA" id="ARBA00022989"/>
    </source>
</evidence>
<dbReference type="Pfam" id="PF03062">
    <property type="entry name" value="MBOAT"/>
    <property type="match status" value="1"/>
</dbReference>
<evidence type="ECO:0000313" key="9">
    <source>
        <dbReference type="EMBL" id="MCC2242781.1"/>
    </source>
</evidence>
<sequence length="483" mass="54923">MSFASVSFLLFFLVVLLLLLLVQRVLPFAEIKRRIICQGILLIASYVFYGWWNMRLCLLLMGITWISFFTAVKKDEKHLRQSRISLLIGVGTPLAVLGIFKYYDFFVTSFCDVFHLTPGVLNLILPVGISFYTFQALSYTIDVYTGKIEKEKSFLQFALYLSFFPQLVAGPIVKASEFLPQLKENRKVTLAGLESGIQIFVFGMFKKVVLADNISVFVDEVYRSPQIFGSGTVALAVAAYAIQIYMDFSGYSDMAIGCAKCMGYELPVNFNLPYISHNVSEFWKRWHISLSSWLMQYLYIPLGGNRKGRIRTYVNLMITMLLGGLWHGAEWSFVLWGGLHGLALCIHKGFRKLAGYQKGQERKKNVLVDTLSILGTDIFVCICWIFFRAENVPKAWLVLKQLFGFRAGITHPYSFAIAAIIILCIATVAAYLRAAKKKEKTVNGFYPIMDLNHFWSLVIFFVEIGLILGLAYVKGSPFIYFQF</sequence>
<feature type="transmembrane region" description="Helical" evidence="8">
    <location>
        <begin position="413"/>
        <end position="432"/>
    </location>
</feature>
<accession>A0AAW4WDE5</accession>
<keyword evidence="6 7" id="KW-0472">Membrane</keyword>
<feature type="transmembrane region" description="Helical" evidence="8">
    <location>
        <begin position="453"/>
        <end position="473"/>
    </location>
</feature>
<dbReference type="InterPro" id="IPR004299">
    <property type="entry name" value="MBOAT_fam"/>
</dbReference>
<evidence type="ECO:0000256" key="6">
    <source>
        <dbReference type="ARBA" id="ARBA00023136"/>
    </source>
</evidence>
<dbReference type="AlphaFoldDB" id="A0AAW4WDE5"/>
<keyword evidence="4 8" id="KW-0812">Transmembrane</keyword>
<feature type="transmembrane region" description="Helical" evidence="8">
    <location>
        <begin position="51"/>
        <end position="72"/>
    </location>
</feature>
<comment type="subcellular location">
    <subcellularLocation>
        <location evidence="1">Cell membrane</location>
        <topology evidence="1">Multi-pass membrane protein</topology>
    </subcellularLocation>
</comment>
<feature type="transmembrane region" description="Helical" evidence="8">
    <location>
        <begin position="366"/>
        <end position="387"/>
    </location>
</feature>
<dbReference type="PANTHER" id="PTHR13285">
    <property type="entry name" value="ACYLTRANSFERASE"/>
    <property type="match status" value="1"/>
</dbReference>
<evidence type="ECO:0000256" key="2">
    <source>
        <dbReference type="ARBA" id="ARBA00010323"/>
    </source>
</evidence>
<protein>
    <submittedName>
        <fullName evidence="9">MBOAT family protein</fullName>
    </submittedName>
</protein>
<feature type="transmembrane region" description="Helical" evidence="8">
    <location>
        <begin position="188"/>
        <end position="205"/>
    </location>
</feature>
<evidence type="ECO:0000313" key="10">
    <source>
        <dbReference type="Proteomes" id="UP001198893"/>
    </source>
</evidence>
<evidence type="ECO:0000256" key="1">
    <source>
        <dbReference type="ARBA" id="ARBA00004651"/>
    </source>
</evidence>
<feature type="transmembrane region" description="Helical" evidence="8">
    <location>
        <begin position="123"/>
        <end position="145"/>
    </location>
</feature>
<name>A0AAW4WDE5_9FIRM</name>
<organism evidence="9 10">
    <name type="scientific">Roseburia amylophila</name>
    <dbReference type="NCBI Taxonomy" id="2981794"/>
    <lineage>
        <taxon>Bacteria</taxon>
        <taxon>Bacillati</taxon>
        <taxon>Bacillota</taxon>
        <taxon>Clostridia</taxon>
        <taxon>Lachnospirales</taxon>
        <taxon>Lachnospiraceae</taxon>
        <taxon>Roseburia</taxon>
    </lineage>
</organism>
<feature type="transmembrane region" description="Helical" evidence="8">
    <location>
        <begin position="157"/>
        <end position="176"/>
    </location>
</feature>
<feature type="transmembrane region" description="Helical" evidence="8">
    <location>
        <begin position="335"/>
        <end position="354"/>
    </location>
</feature>
<dbReference type="PIRSF" id="PIRSF500217">
    <property type="entry name" value="AlgI"/>
    <property type="match status" value="1"/>
</dbReference>
<evidence type="ECO:0000256" key="3">
    <source>
        <dbReference type="ARBA" id="ARBA00022475"/>
    </source>
</evidence>
<feature type="transmembrane region" description="Helical" evidence="8">
    <location>
        <begin position="84"/>
        <end position="103"/>
    </location>
</feature>
<dbReference type="InterPro" id="IPR028362">
    <property type="entry name" value="AlgI"/>
</dbReference>
<keyword evidence="7" id="KW-0808">Transferase</keyword>
<proteinExistence type="inferred from homology"/>
<dbReference type="InterPro" id="IPR024194">
    <property type="entry name" value="Ac/AlaTfrase_AlgI/DltB"/>
</dbReference>
<feature type="transmembrane region" description="Helical" evidence="8">
    <location>
        <begin position="226"/>
        <end position="246"/>
    </location>
</feature>
<dbReference type="PANTHER" id="PTHR13285:SF18">
    <property type="entry name" value="PROTEIN-CYSTEINE N-PALMITOYLTRANSFERASE RASP"/>
    <property type="match status" value="1"/>
</dbReference>
<dbReference type="Proteomes" id="UP001198893">
    <property type="component" value="Unassembled WGS sequence"/>
</dbReference>
<dbReference type="InterPro" id="IPR051085">
    <property type="entry name" value="MB_O-acyltransferase"/>
</dbReference>
<evidence type="ECO:0000256" key="7">
    <source>
        <dbReference type="PIRNR" id="PIRNR016636"/>
    </source>
</evidence>
<dbReference type="EMBL" id="JAJEQW010000011">
    <property type="protein sequence ID" value="MCC2242781.1"/>
    <property type="molecule type" value="Genomic_DNA"/>
</dbReference>
<dbReference type="PIRSF" id="PIRSF016636">
    <property type="entry name" value="AlgI_DltB"/>
    <property type="match status" value="1"/>
</dbReference>
<keyword evidence="7" id="KW-0012">Acyltransferase</keyword>
<dbReference type="GO" id="GO:0016746">
    <property type="term" value="F:acyltransferase activity"/>
    <property type="evidence" value="ECO:0007669"/>
    <property type="project" value="UniProtKB-KW"/>
</dbReference>
<dbReference type="GO" id="GO:0042121">
    <property type="term" value="P:alginic acid biosynthetic process"/>
    <property type="evidence" value="ECO:0007669"/>
    <property type="project" value="InterPro"/>
</dbReference>
<evidence type="ECO:0000256" key="4">
    <source>
        <dbReference type="ARBA" id="ARBA00022692"/>
    </source>
</evidence>
<evidence type="ECO:0000256" key="8">
    <source>
        <dbReference type="SAM" id="Phobius"/>
    </source>
</evidence>
<comment type="similarity">
    <text evidence="2 7">Belongs to the membrane-bound acyltransferase family.</text>
</comment>
<comment type="caution">
    <text evidence="9">The sequence shown here is derived from an EMBL/GenBank/DDBJ whole genome shotgun (WGS) entry which is preliminary data.</text>
</comment>